<dbReference type="AlphaFoldDB" id="A0A918TII5"/>
<protein>
    <recommendedName>
        <fullName evidence="1">SprT-like domain-containing protein</fullName>
    </recommendedName>
</protein>
<dbReference type="EMBL" id="BMXI01000003">
    <property type="protein sequence ID" value="GHC46522.1"/>
    <property type="molecule type" value="Genomic_DNA"/>
</dbReference>
<reference evidence="2" key="2">
    <citation type="submission" date="2020-09" db="EMBL/GenBank/DDBJ databases">
        <authorList>
            <person name="Sun Q."/>
            <person name="Kim S."/>
        </authorList>
    </citation>
    <scope>NUCLEOTIDE SEQUENCE</scope>
    <source>
        <strain evidence="2">KCTC 12988</strain>
    </source>
</reference>
<evidence type="ECO:0000313" key="3">
    <source>
        <dbReference type="Proteomes" id="UP000644507"/>
    </source>
</evidence>
<organism evidence="2 3">
    <name type="scientific">Roseibacillus persicicus</name>
    <dbReference type="NCBI Taxonomy" id="454148"/>
    <lineage>
        <taxon>Bacteria</taxon>
        <taxon>Pseudomonadati</taxon>
        <taxon>Verrucomicrobiota</taxon>
        <taxon>Verrucomicrobiia</taxon>
        <taxon>Verrucomicrobiales</taxon>
        <taxon>Verrucomicrobiaceae</taxon>
        <taxon>Roseibacillus</taxon>
    </lineage>
</organism>
<proteinExistence type="predicted"/>
<feature type="domain" description="SprT-like" evidence="1">
    <location>
        <begin position="2"/>
        <end position="159"/>
    </location>
</feature>
<gene>
    <name evidence="2" type="ORF">GCM10007100_10190</name>
</gene>
<evidence type="ECO:0000313" key="2">
    <source>
        <dbReference type="EMBL" id="GHC46522.1"/>
    </source>
</evidence>
<name>A0A918TII5_9BACT</name>
<dbReference type="RefSeq" id="WP_189567944.1">
    <property type="nucleotide sequence ID" value="NZ_JBHLZH010000010.1"/>
</dbReference>
<accession>A0A918TII5</accession>
<sequence>MADFIRIMSPPEALNLLNAKLTEHGLTARGWTGRLDNAERRFGLCSPAKKEISISRTLAALNPEEEVLDTILHEIAHALAAIETGENCGHDERWKAICRRIGARPERCYDSDEVAAPESPWVLAHSETGEIFSHYHRKPDKDLSQTFIRGRKKETLGKLEVLPNPKFSQGPIEYLDRTTVLNLQERILAQLGPLAEECGLTLSAGKSQYSSTEATVGICVSLEPADGLDPEERLFREYAPLFGLTEHDYRRNFHSNGEPFQLVGLKPRNRKYPLIGENAKGTRYKFPLEVLR</sequence>
<dbReference type="Proteomes" id="UP000644507">
    <property type="component" value="Unassembled WGS sequence"/>
</dbReference>
<dbReference type="InterPro" id="IPR006640">
    <property type="entry name" value="SprT-like_domain"/>
</dbReference>
<dbReference type="SMART" id="SM00731">
    <property type="entry name" value="SprT"/>
    <property type="match status" value="1"/>
</dbReference>
<evidence type="ECO:0000259" key="1">
    <source>
        <dbReference type="SMART" id="SM00731"/>
    </source>
</evidence>
<dbReference type="GO" id="GO:0006950">
    <property type="term" value="P:response to stress"/>
    <property type="evidence" value="ECO:0007669"/>
    <property type="project" value="UniProtKB-ARBA"/>
</dbReference>
<dbReference type="Pfam" id="PF10263">
    <property type="entry name" value="SprT-like"/>
    <property type="match status" value="1"/>
</dbReference>
<reference evidence="2" key="1">
    <citation type="journal article" date="2014" name="Int. J. Syst. Evol. Microbiol.">
        <title>Complete genome sequence of Corynebacterium casei LMG S-19264T (=DSM 44701T), isolated from a smear-ripened cheese.</title>
        <authorList>
            <consortium name="US DOE Joint Genome Institute (JGI-PGF)"/>
            <person name="Walter F."/>
            <person name="Albersmeier A."/>
            <person name="Kalinowski J."/>
            <person name="Ruckert C."/>
        </authorList>
    </citation>
    <scope>NUCLEOTIDE SEQUENCE</scope>
    <source>
        <strain evidence="2">KCTC 12988</strain>
    </source>
</reference>
<comment type="caution">
    <text evidence="2">The sequence shown here is derived from an EMBL/GenBank/DDBJ whole genome shotgun (WGS) entry which is preliminary data.</text>
</comment>
<keyword evidence="3" id="KW-1185">Reference proteome</keyword>